<evidence type="ECO:0000256" key="8">
    <source>
        <dbReference type="ARBA" id="ARBA00023065"/>
    </source>
</evidence>
<dbReference type="Proteomes" id="UP000756132">
    <property type="component" value="Chromosome 2"/>
</dbReference>
<dbReference type="InterPro" id="IPR013112">
    <property type="entry name" value="FAD-bd_8"/>
</dbReference>
<organism evidence="12 13">
    <name type="scientific">Passalora fulva</name>
    <name type="common">Tomato leaf mold</name>
    <name type="synonym">Cladosporium fulvum</name>
    <dbReference type="NCBI Taxonomy" id="5499"/>
    <lineage>
        <taxon>Eukaryota</taxon>
        <taxon>Fungi</taxon>
        <taxon>Dikarya</taxon>
        <taxon>Ascomycota</taxon>
        <taxon>Pezizomycotina</taxon>
        <taxon>Dothideomycetes</taxon>
        <taxon>Dothideomycetidae</taxon>
        <taxon>Mycosphaerellales</taxon>
        <taxon>Mycosphaerellaceae</taxon>
        <taxon>Fulvia</taxon>
    </lineage>
</organism>
<dbReference type="Pfam" id="PF08030">
    <property type="entry name" value="NAD_binding_6"/>
    <property type="match status" value="1"/>
</dbReference>
<dbReference type="SFLD" id="SFLDS00052">
    <property type="entry name" value="Ferric_Reductase_Domain"/>
    <property type="match status" value="1"/>
</dbReference>
<evidence type="ECO:0000256" key="3">
    <source>
        <dbReference type="ARBA" id="ARBA00022448"/>
    </source>
</evidence>
<keyword evidence="6 10" id="KW-1133">Transmembrane helix</keyword>
<feature type="transmembrane region" description="Helical" evidence="10">
    <location>
        <begin position="281"/>
        <end position="302"/>
    </location>
</feature>
<reference evidence="12" key="1">
    <citation type="submission" date="2021-12" db="EMBL/GenBank/DDBJ databases">
        <authorList>
            <person name="Zaccaron A."/>
            <person name="Stergiopoulos I."/>
        </authorList>
    </citation>
    <scope>NUCLEOTIDE SEQUENCE</scope>
    <source>
        <strain evidence="12">Race5_Kim</strain>
    </source>
</reference>
<dbReference type="OrthoDB" id="4494341at2759"/>
<keyword evidence="3" id="KW-0813">Transport</keyword>
<feature type="domain" description="FAD-binding FR-type" evidence="11">
    <location>
        <begin position="365"/>
        <end position="536"/>
    </location>
</feature>
<keyword evidence="13" id="KW-1185">Reference proteome</keyword>
<dbReference type="SUPFAM" id="SSF52343">
    <property type="entry name" value="Ferredoxin reductase-like, C-terminal NADP-linked domain"/>
    <property type="match status" value="1"/>
</dbReference>
<dbReference type="InterPro" id="IPR051410">
    <property type="entry name" value="Ferric/Cupric_Reductase"/>
</dbReference>
<dbReference type="GO" id="GO:0000293">
    <property type="term" value="F:ferric-chelate reductase activity"/>
    <property type="evidence" value="ECO:0007669"/>
    <property type="project" value="UniProtKB-ARBA"/>
</dbReference>
<dbReference type="SFLD" id="SFLDG01168">
    <property type="entry name" value="Ferric_reductase_subgroup_(FRE"/>
    <property type="match status" value="1"/>
</dbReference>
<keyword evidence="5" id="KW-0249">Electron transport</keyword>
<keyword evidence="9 10" id="KW-0472">Membrane</keyword>
<protein>
    <submittedName>
        <fullName evidence="12">Ferric/cupric reductase transmembrane component B</fullName>
    </submittedName>
</protein>
<evidence type="ECO:0000256" key="6">
    <source>
        <dbReference type="ARBA" id="ARBA00022989"/>
    </source>
</evidence>
<evidence type="ECO:0000259" key="11">
    <source>
        <dbReference type="PROSITE" id="PS51384"/>
    </source>
</evidence>
<dbReference type="GO" id="GO:0005886">
    <property type="term" value="C:plasma membrane"/>
    <property type="evidence" value="ECO:0007669"/>
    <property type="project" value="TreeGrafter"/>
</dbReference>
<evidence type="ECO:0000256" key="7">
    <source>
        <dbReference type="ARBA" id="ARBA00023002"/>
    </source>
</evidence>
<dbReference type="InterPro" id="IPR013121">
    <property type="entry name" value="Fe_red_NAD-bd_6"/>
</dbReference>
<evidence type="ECO:0000256" key="10">
    <source>
        <dbReference type="SAM" id="Phobius"/>
    </source>
</evidence>
<dbReference type="EMBL" id="CP090164">
    <property type="protein sequence ID" value="UJO14543.1"/>
    <property type="molecule type" value="Genomic_DNA"/>
</dbReference>
<dbReference type="AlphaFoldDB" id="A0A9Q8LD69"/>
<dbReference type="RefSeq" id="XP_047758909.1">
    <property type="nucleotide sequence ID" value="XM_047902955.1"/>
</dbReference>
<dbReference type="GeneID" id="71983685"/>
<dbReference type="PROSITE" id="PS51384">
    <property type="entry name" value="FAD_FR"/>
    <property type="match status" value="1"/>
</dbReference>
<dbReference type="KEGG" id="ffu:CLAFUR5_03807"/>
<reference evidence="12" key="2">
    <citation type="journal article" date="2022" name="Microb. Genom.">
        <title>A chromosome-scale genome assembly of the tomato pathogen Cladosporium fulvum reveals a compartmentalized genome architecture and the presence of a dispensable chromosome.</title>
        <authorList>
            <person name="Zaccaron A.Z."/>
            <person name="Chen L.H."/>
            <person name="Samaras A."/>
            <person name="Stergiopoulos I."/>
        </authorList>
    </citation>
    <scope>NUCLEOTIDE SEQUENCE</scope>
    <source>
        <strain evidence="12">Race5_Kim</strain>
    </source>
</reference>
<keyword evidence="7" id="KW-0560">Oxidoreductase</keyword>
<keyword evidence="8" id="KW-0406">Ion transport</keyword>
<evidence type="ECO:0000313" key="12">
    <source>
        <dbReference type="EMBL" id="UJO14543.1"/>
    </source>
</evidence>
<dbReference type="GO" id="GO:0006826">
    <property type="term" value="P:iron ion transport"/>
    <property type="evidence" value="ECO:0007669"/>
    <property type="project" value="TreeGrafter"/>
</dbReference>
<dbReference type="GO" id="GO:0015677">
    <property type="term" value="P:copper ion import"/>
    <property type="evidence" value="ECO:0007669"/>
    <property type="project" value="TreeGrafter"/>
</dbReference>
<evidence type="ECO:0000256" key="9">
    <source>
        <dbReference type="ARBA" id="ARBA00023136"/>
    </source>
</evidence>
<evidence type="ECO:0000256" key="5">
    <source>
        <dbReference type="ARBA" id="ARBA00022982"/>
    </source>
</evidence>
<dbReference type="Pfam" id="PF01794">
    <property type="entry name" value="Ferric_reduct"/>
    <property type="match status" value="1"/>
</dbReference>
<dbReference type="GO" id="GO:0006879">
    <property type="term" value="P:intracellular iron ion homeostasis"/>
    <property type="evidence" value="ECO:0007669"/>
    <property type="project" value="TreeGrafter"/>
</dbReference>
<evidence type="ECO:0000313" key="13">
    <source>
        <dbReference type="Proteomes" id="UP000756132"/>
    </source>
</evidence>
<gene>
    <name evidence="12" type="ORF">CLAFUR5_03807</name>
</gene>
<evidence type="ECO:0000256" key="2">
    <source>
        <dbReference type="ARBA" id="ARBA00006278"/>
    </source>
</evidence>
<dbReference type="InterPro" id="IPR039261">
    <property type="entry name" value="FNR_nucleotide-bd"/>
</dbReference>
<dbReference type="CDD" id="cd06186">
    <property type="entry name" value="NOX_Duox_like_FAD_NADP"/>
    <property type="match status" value="1"/>
</dbReference>
<proteinExistence type="inferred from homology"/>
<comment type="subcellular location">
    <subcellularLocation>
        <location evidence="1">Membrane</location>
        <topology evidence="1">Multi-pass membrane protein</topology>
    </subcellularLocation>
</comment>
<comment type="similarity">
    <text evidence="2">Belongs to the ferric reductase (FRE) family.</text>
</comment>
<dbReference type="InterPro" id="IPR017927">
    <property type="entry name" value="FAD-bd_FR_type"/>
</dbReference>
<dbReference type="Gene3D" id="3.40.50.80">
    <property type="entry name" value="Nucleotide-binding domain of ferredoxin-NADP reductase (FNR) module"/>
    <property type="match status" value="1"/>
</dbReference>
<dbReference type="PANTHER" id="PTHR32361">
    <property type="entry name" value="FERRIC/CUPRIC REDUCTASE TRANSMEMBRANE COMPONENT"/>
    <property type="match status" value="1"/>
</dbReference>
<keyword evidence="4 10" id="KW-0812">Transmembrane</keyword>
<dbReference type="Pfam" id="PF08022">
    <property type="entry name" value="FAD_binding_8"/>
    <property type="match status" value="1"/>
</dbReference>
<dbReference type="PANTHER" id="PTHR32361:SF12">
    <property type="entry name" value="PUTATIVE (AFU_ORTHOLOGUE AFUA_1G14340)-RELATED"/>
    <property type="match status" value="1"/>
</dbReference>
<feature type="transmembrane region" description="Helical" evidence="10">
    <location>
        <begin position="75"/>
        <end position="97"/>
    </location>
</feature>
<sequence length="689" mass="77886">MHSLLHSHLHHVRGTGQSIAAHVGGQLVSRDPSPDAIAAPHHDHVADTGKLFNMSDPAAEYSHGLTGVNQGMNFLFTHVLIASFCGLLLATLLYRWWHMLHSHFRHILSLGRDADQRYWMYNHSKIWPWLKKHLLFAPLFRNRHNREFHISEAVTVGTLPSRFHSVLIVLYLASNSAYTLAIDWNNPLAPAVAEMRGRTGVLAMLNLIPTVLFALRNNPLIPILGVSYDTFNLLHRWCARVMVIESIIHSVMWGINSWDTADDQNKGSQQLLLLLQTSRSYAWGMVATCLFTFMFFSSVGAMRHAFYETFLNSHRIMALMGIVGVYIHLSAAKLYEILPWVQLCLALWVAEIAWRIWRILYQNWSRKRGLTKVTVEYSSAEACRVTFELSRPWKWTPGCHVHAYIPALALWSSHPFSVAWAENRSRAAPMDIEMEKLAPAEAILANGISTRPFARESNYYRRSGIPQTTVNAAEAKAEATTTTTLPRSSDVTHLSLIVRARTGMTRKMLDKIMKQQNKSYTTWGLIEGPYGGHHSLSSYGTVILFAGGVGITHCVGYVHHLLQQYQEGTCATRKILLVWSVPNTDSLEWIREWMDVILRMEGRRDILRIQLFVSKPRHRLEVVSGTGSVQMFPGRCTPQTIMDKEIPERIGSVGVTVCGPGSFADSVRAACRSVMDEVSLDFIEEAFTY</sequence>
<accession>A0A9Q8LD69</accession>
<dbReference type="InterPro" id="IPR013130">
    <property type="entry name" value="Fe3_Rdtase_TM_dom"/>
</dbReference>
<evidence type="ECO:0000256" key="1">
    <source>
        <dbReference type="ARBA" id="ARBA00004141"/>
    </source>
</evidence>
<name>A0A9Q8LD69_PASFU</name>
<evidence type="ECO:0000256" key="4">
    <source>
        <dbReference type="ARBA" id="ARBA00022692"/>
    </source>
</evidence>